<keyword evidence="2" id="KW-1185">Reference proteome</keyword>
<protein>
    <submittedName>
        <fullName evidence="1">Uncharacterized protein with NRDE domain</fullName>
    </submittedName>
</protein>
<name>A0A4R7JIZ1_9GAMM</name>
<dbReference type="Proteomes" id="UP000295830">
    <property type="component" value="Unassembled WGS sequence"/>
</dbReference>
<evidence type="ECO:0000313" key="1">
    <source>
        <dbReference type="EMBL" id="TDT37862.1"/>
    </source>
</evidence>
<accession>A0A4R7JIZ1</accession>
<dbReference type="RefSeq" id="WP_166646096.1">
    <property type="nucleotide sequence ID" value="NZ_SOAX01000007.1"/>
</dbReference>
<gene>
    <name evidence="1" type="ORF">DES49_2825</name>
</gene>
<proteinExistence type="predicted"/>
<dbReference type="PANTHER" id="PTHR17985">
    <property type="entry name" value="SER/THR-RICH PROTEIN T10 IN DGCR REGION"/>
    <property type="match status" value="1"/>
</dbReference>
<evidence type="ECO:0000313" key="2">
    <source>
        <dbReference type="Proteomes" id="UP000295830"/>
    </source>
</evidence>
<comment type="caution">
    <text evidence="1">The sequence shown here is derived from an EMBL/GenBank/DDBJ whole genome shotgun (WGS) entry which is preliminary data.</text>
</comment>
<reference evidence="1 2" key="1">
    <citation type="submission" date="2019-03" db="EMBL/GenBank/DDBJ databases">
        <title>Genomic Encyclopedia of Type Strains, Phase IV (KMG-IV): sequencing the most valuable type-strain genomes for metagenomic binning, comparative biology and taxonomic classification.</title>
        <authorList>
            <person name="Goeker M."/>
        </authorList>
    </citation>
    <scope>NUCLEOTIDE SEQUENCE [LARGE SCALE GENOMIC DNA]</scope>
    <source>
        <strain evidence="1 2">DSM 15505</strain>
    </source>
</reference>
<sequence>MIPAMCLIVFALNPDAHYRFVLVANRDEFHQRPTSAMHWWSEQGPLAGRDEKSGGTWLGIMPDGRVSAVTNYRAPQLPNAPRSRGQLPLELLRADSMPGAAAQIHKTQEHYGAFNLIGYDREAVHCISSEATEGFVTLRDGIHGISNHLLDTPWPKLQLARHWLSEILDGALTPAPDLHDQLIQRFADTAPAPDPELPDTGVGLELERALSPVFIHGSHYGTRATTVVSITHDGIAEVSEQTYGPNGARGSLQHFRFGTLSPQS</sequence>
<dbReference type="AlphaFoldDB" id="A0A4R7JIZ1"/>
<dbReference type="EMBL" id="SOAX01000007">
    <property type="protein sequence ID" value="TDT37862.1"/>
    <property type="molecule type" value="Genomic_DNA"/>
</dbReference>
<dbReference type="PANTHER" id="PTHR17985:SF8">
    <property type="entry name" value="TRANSPORT AND GOLGI ORGANIZATION PROTEIN 2 HOMOLOG"/>
    <property type="match status" value="1"/>
</dbReference>
<organism evidence="1 2">
    <name type="scientific">Halospina denitrificans</name>
    <dbReference type="NCBI Taxonomy" id="332522"/>
    <lineage>
        <taxon>Bacteria</taxon>
        <taxon>Pseudomonadati</taxon>
        <taxon>Pseudomonadota</taxon>
        <taxon>Gammaproteobacteria</taxon>
        <taxon>Halospina</taxon>
    </lineage>
</organism>
<dbReference type="Pfam" id="PF05742">
    <property type="entry name" value="TANGO2"/>
    <property type="match status" value="1"/>
</dbReference>
<dbReference type="InterPro" id="IPR008551">
    <property type="entry name" value="TANGO2"/>
</dbReference>